<gene>
    <name evidence="3" type="primary">LOC109126542</name>
</gene>
<name>A0ABM1QG67_CAMSA</name>
<organism evidence="2 3">
    <name type="scientific">Camelina sativa</name>
    <name type="common">False flax</name>
    <name type="synonym">Myagrum sativum</name>
    <dbReference type="NCBI Taxonomy" id="90675"/>
    <lineage>
        <taxon>Eukaryota</taxon>
        <taxon>Viridiplantae</taxon>
        <taxon>Streptophyta</taxon>
        <taxon>Embryophyta</taxon>
        <taxon>Tracheophyta</taxon>
        <taxon>Spermatophyta</taxon>
        <taxon>Magnoliopsida</taxon>
        <taxon>eudicotyledons</taxon>
        <taxon>Gunneridae</taxon>
        <taxon>Pentapetalae</taxon>
        <taxon>rosids</taxon>
        <taxon>malvids</taxon>
        <taxon>Brassicales</taxon>
        <taxon>Brassicaceae</taxon>
        <taxon>Camelineae</taxon>
        <taxon>Camelina</taxon>
    </lineage>
</organism>
<keyword evidence="2" id="KW-1185">Reference proteome</keyword>
<proteinExistence type="predicted"/>
<evidence type="ECO:0000313" key="2">
    <source>
        <dbReference type="Proteomes" id="UP000694864"/>
    </source>
</evidence>
<dbReference type="RefSeq" id="XP_019085755.1">
    <property type="nucleotide sequence ID" value="XM_019230210.1"/>
</dbReference>
<reference evidence="2" key="1">
    <citation type="journal article" date="2014" name="Nat. Commun.">
        <title>The emerging biofuel crop Camelina sativa retains a highly undifferentiated hexaploid genome structure.</title>
        <authorList>
            <person name="Kagale S."/>
            <person name="Koh C."/>
            <person name="Nixon J."/>
            <person name="Bollina V."/>
            <person name="Clarke W.E."/>
            <person name="Tuteja R."/>
            <person name="Spillane C."/>
            <person name="Robinson S.J."/>
            <person name="Links M.G."/>
            <person name="Clarke C."/>
            <person name="Higgins E.E."/>
            <person name="Huebert T."/>
            <person name="Sharpe A.G."/>
            <person name="Parkin I.A."/>
        </authorList>
    </citation>
    <scope>NUCLEOTIDE SEQUENCE [LARGE SCALE GENOMIC DNA]</scope>
    <source>
        <strain evidence="2">cv. DH55</strain>
    </source>
</reference>
<dbReference type="Pfam" id="PF07727">
    <property type="entry name" value="RVT_2"/>
    <property type="match status" value="1"/>
</dbReference>
<accession>A0ABM1QG67</accession>
<evidence type="ECO:0000259" key="1">
    <source>
        <dbReference type="Pfam" id="PF07727"/>
    </source>
</evidence>
<protein>
    <submittedName>
        <fullName evidence="3">Uncharacterized protein LOC109126542</fullName>
    </submittedName>
</protein>
<evidence type="ECO:0000313" key="3">
    <source>
        <dbReference type="RefSeq" id="XP_019085755.1"/>
    </source>
</evidence>
<dbReference type="Proteomes" id="UP000694864">
    <property type="component" value="Chromosome 2"/>
</dbReference>
<reference evidence="3" key="2">
    <citation type="submission" date="2025-08" db="UniProtKB">
        <authorList>
            <consortium name="RefSeq"/>
        </authorList>
    </citation>
    <scope>IDENTIFICATION</scope>
    <source>
        <tissue evidence="3">Leaf</tissue>
    </source>
</reference>
<dbReference type="GeneID" id="109126542"/>
<dbReference type="InterPro" id="IPR013103">
    <property type="entry name" value="RVT_2"/>
</dbReference>
<feature type="domain" description="Reverse transcriptase Ty1/copia-type" evidence="1">
    <location>
        <begin position="55"/>
        <end position="126"/>
    </location>
</feature>
<sequence>MVTRLKDGIRKPNPRFALLSHKVAYPEPKTVAEALKHPGWTSAMGEEITNCKAANTWSLTPPTPDMNVLGSKWVFRPKLNADGSLQKLIARLVAQGYNQEGIDYLETYSPVVKTAMVRAVLDLATKMQ</sequence>